<keyword evidence="3" id="KW-0731">Sigma factor</keyword>
<reference evidence="8 9" key="1">
    <citation type="submission" date="2016-11" db="EMBL/GenBank/DDBJ databases">
        <authorList>
            <person name="Jaros S."/>
            <person name="Januszkiewicz K."/>
            <person name="Wedrychowicz H."/>
        </authorList>
    </citation>
    <scope>NUCLEOTIDE SEQUENCE [LARGE SCALE GENOMIC DNA]</scope>
    <source>
        <strain evidence="8 9">YL228</strain>
    </source>
</reference>
<dbReference type="InterPro" id="IPR013324">
    <property type="entry name" value="RNA_pol_sigma_r3/r4-like"/>
</dbReference>
<dbReference type="PANTHER" id="PTHR43133">
    <property type="entry name" value="RNA POLYMERASE ECF-TYPE SIGMA FACTO"/>
    <property type="match status" value="1"/>
</dbReference>
<comment type="similarity">
    <text evidence="1">Belongs to the sigma-70 factor family. ECF subfamily.</text>
</comment>
<keyword evidence="4" id="KW-0238">DNA-binding</keyword>
<dbReference type="GO" id="GO:0003677">
    <property type="term" value="F:DNA binding"/>
    <property type="evidence" value="ECO:0007669"/>
    <property type="project" value="UniProtKB-KW"/>
</dbReference>
<dbReference type="SUPFAM" id="SSF88659">
    <property type="entry name" value="Sigma3 and sigma4 domains of RNA polymerase sigma factors"/>
    <property type="match status" value="1"/>
</dbReference>
<accession>A0A1K1NER0</accession>
<dbReference type="AlphaFoldDB" id="A0A1K1NER0"/>
<dbReference type="InterPro" id="IPR039425">
    <property type="entry name" value="RNA_pol_sigma-70-like"/>
</dbReference>
<dbReference type="InterPro" id="IPR013325">
    <property type="entry name" value="RNA_pol_sigma_r2"/>
</dbReference>
<organism evidence="8 9">
    <name type="scientific">Ruminococcus flavefaciens</name>
    <dbReference type="NCBI Taxonomy" id="1265"/>
    <lineage>
        <taxon>Bacteria</taxon>
        <taxon>Bacillati</taxon>
        <taxon>Bacillota</taxon>
        <taxon>Clostridia</taxon>
        <taxon>Eubacteriales</taxon>
        <taxon>Oscillospiraceae</taxon>
        <taxon>Ruminococcus</taxon>
    </lineage>
</organism>
<gene>
    <name evidence="8" type="ORF">SAMN02910280_1937</name>
</gene>
<sequence length="183" mass="21624">MDNGARSYRRFLAGDREGLREIICEYRVGLMLYLNSFVQNIHTAEDLTEETFTVIAIKKPKFSEKSSFKTWLYAIGRNTSVTYLRKNTKLDVVPLESQEYFADEKNIEDEYLKSEQKQVLHKAMHKLKLEYRQVLYLTFFEGFSNEEAASIMKKSRRQIENLLYNAKASLKTELERRGFAYEE</sequence>
<evidence type="ECO:0000259" key="7">
    <source>
        <dbReference type="Pfam" id="PF08281"/>
    </source>
</evidence>
<dbReference type="GO" id="GO:0016987">
    <property type="term" value="F:sigma factor activity"/>
    <property type="evidence" value="ECO:0007669"/>
    <property type="project" value="UniProtKB-KW"/>
</dbReference>
<keyword evidence="5" id="KW-0804">Transcription</keyword>
<name>A0A1K1NER0_RUMFL</name>
<evidence type="ECO:0000313" key="8">
    <source>
        <dbReference type="EMBL" id="SFW33930.1"/>
    </source>
</evidence>
<evidence type="ECO:0000259" key="6">
    <source>
        <dbReference type="Pfam" id="PF04542"/>
    </source>
</evidence>
<dbReference type="SUPFAM" id="SSF88946">
    <property type="entry name" value="Sigma2 domain of RNA polymerase sigma factors"/>
    <property type="match status" value="1"/>
</dbReference>
<dbReference type="InterPro" id="IPR014284">
    <property type="entry name" value="RNA_pol_sigma-70_dom"/>
</dbReference>
<protein>
    <submittedName>
        <fullName evidence="8">RNA polymerase sigma-70 factor, ECF subfamily</fullName>
    </submittedName>
</protein>
<dbReference type="Pfam" id="PF08281">
    <property type="entry name" value="Sigma70_r4_2"/>
    <property type="match status" value="1"/>
</dbReference>
<evidence type="ECO:0000256" key="2">
    <source>
        <dbReference type="ARBA" id="ARBA00023015"/>
    </source>
</evidence>
<proteinExistence type="inferred from homology"/>
<evidence type="ECO:0000256" key="1">
    <source>
        <dbReference type="ARBA" id="ARBA00010641"/>
    </source>
</evidence>
<dbReference type="RefSeq" id="WP_072300203.1">
    <property type="nucleotide sequence ID" value="NZ_FPIP01000004.1"/>
</dbReference>
<dbReference type="Proteomes" id="UP000183461">
    <property type="component" value="Unassembled WGS sequence"/>
</dbReference>
<dbReference type="NCBIfam" id="TIGR02937">
    <property type="entry name" value="sigma70-ECF"/>
    <property type="match status" value="1"/>
</dbReference>
<dbReference type="InterPro" id="IPR007627">
    <property type="entry name" value="RNA_pol_sigma70_r2"/>
</dbReference>
<evidence type="ECO:0000256" key="5">
    <source>
        <dbReference type="ARBA" id="ARBA00023163"/>
    </source>
</evidence>
<evidence type="ECO:0000313" key="9">
    <source>
        <dbReference type="Proteomes" id="UP000183461"/>
    </source>
</evidence>
<dbReference type="Gene3D" id="1.10.1740.10">
    <property type="match status" value="1"/>
</dbReference>
<feature type="domain" description="RNA polymerase sigma-70 region 2" evidence="6">
    <location>
        <begin position="33"/>
        <end position="88"/>
    </location>
</feature>
<dbReference type="EMBL" id="FPIP01000004">
    <property type="protein sequence ID" value="SFW33930.1"/>
    <property type="molecule type" value="Genomic_DNA"/>
</dbReference>
<feature type="domain" description="RNA polymerase sigma factor 70 region 4 type 2" evidence="7">
    <location>
        <begin position="118"/>
        <end position="170"/>
    </location>
</feature>
<dbReference type="InterPro" id="IPR036388">
    <property type="entry name" value="WH-like_DNA-bd_sf"/>
</dbReference>
<dbReference type="GO" id="GO:0006352">
    <property type="term" value="P:DNA-templated transcription initiation"/>
    <property type="evidence" value="ECO:0007669"/>
    <property type="project" value="InterPro"/>
</dbReference>
<evidence type="ECO:0000256" key="3">
    <source>
        <dbReference type="ARBA" id="ARBA00023082"/>
    </source>
</evidence>
<keyword evidence="2" id="KW-0805">Transcription regulation</keyword>
<dbReference type="Pfam" id="PF04542">
    <property type="entry name" value="Sigma70_r2"/>
    <property type="match status" value="1"/>
</dbReference>
<evidence type="ECO:0000256" key="4">
    <source>
        <dbReference type="ARBA" id="ARBA00023125"/>
    </source>
</evidence>
<dbReference type="PANTHER" id="PTHR43133:SF52">
    <property type="entry name" value="ECF RNA POLYMERASE SIGMA FACTOR SIGL"/>
    <property type="match status" value="1"/>
</dbReference>
<dbReference type="InterPro" id="IPR013249">
    <property type="entry name" value="RNA_pol_sigma70_r4_t2"/>
</dbReference>
<dbReference type="Gene3D" id="1.10.10.10">
    <property type="entry name" value="Winged helix-like DNA-binding domain superfamily/Winged helix DNA-binding domain"/>
    <property type="match status" value="1"/>
</dbReference>